<accession>A0A2S9XCB6</accession>
<dbReference type="SUPFAM" id="SSF56300">
    <property type="entry name" value="Metallo-dependent phosphatases"/>
    <property type="match status" value="1"/>
</dbReference>
<feature type="domain" description="Calcineurin-like phosphoesterase" evidence="1">
    <location>
        <begin position="13"/>
        <end position="107"/>
    </location>
</feature>
<dbReference type="InterPro" id="IPR004843">
    <property type="entry name" value="Calcineurin-like_PHP"/>
</dbReference>
<dbReference type="EC" id="3.6.1.17" evidence="2"/>
<gene>
    <name evidence="2" type="primary">prpE</name>
    <name evidence="2" type="ORF">ENSA5_64120</name>
</gene>
<dbReference type="InterPro" id="IPR029052">
    <property type="entry name" value="Metallo-depent_PP-like"/>
</dbReference>
<dbReference type="InterPro" id="IPR050126">
    <property type="entry name" value="Ap4A_hydrolase"/>
</dbReference>
<reference evidence="2 3" key="1">
    <citation type="submission" date="2018-03" db="EMBL/GenBank/DDBJ databases">
        <title>Draft Genome Sequences of the Obligatory Marine Myxobacteria Enhygromyxa salina SWB005.</title>
        <authorList>
            <person name="Poehlein A."/>
            <person name="Moghaddam J.A."/>
            <person name="Harms H."/>
            <person name="Alanjari M."/>
            <person name="Koenig G.M."/>
            <person name="Daniel R."/>
            <person name="Schaeberle T.F."/>
        </authorList>
    </citation>
    <scope>NUCLEOTIDE SEQUENCE [LARGE SCALE GENOMIC DNA]</scope>
    <source>
        <strain evidence="2 3">SWB005</strain>
    </source>
</reference>
<dbReference type="PANTHER" id="PTHR42850">
    <property type="entry name" value="METALLOPHOSPHOESTERASE"/>
    <property type="match status" value="1"/>
</dbReference>
<protein>
    <submittedName>
        <fullName evidence="2">Bis(5'-nucleosyl)-tetraphosphatase PrpE</fullName>
        <ecNumber evidence="2">3.6.1.17</ecNumber>
    </submittedName>
</protein>
<keyword evidence="2" id="KW-0378">Hydrolase</keyword>
<dbReference type="OrthoDB" id="9807890at2"/>
<dbReference type="Proteomes" id="UP000237968">
    <property type="component" value="Unassembled WGS sequence"/>
</dbReference>
<evidence type="ECO:0000313" key="2">
    <source>
        <dbReference type="EMBL" id="PRP90497.1"/>
    </source>
</evidence>
<organism evidence="2 3">
    <name type="scientific">Enhygromyxa salina</name>
    <dbReference type="NCBI Taxonomy" id="215803"/>
    <lineage>
        <taxon>Bacteria</taxon>
        <taxon>Pseudomonadati</taxon>
        <taxon>Myxococcota</taxon>
        <taxon>Polyangia</taxon>
        <taxon>Nannocystales</taxon>
        <taxon>Nannocystaceae</taxon>
        <taxon>Enhygromyxa</taxon>
    </lineage>
</organism>
<keyword evidence="3" id="KW-1185">Reference proteome</keyword>
<dbReference type="GO" id="GO:0004081">
    <property type="term" value="F:bis(5'-nucleosyl)-tetraphosphatase (asymmetrical) activity"/>
    <property type="evidence" value="ECO:0007669"/>
    <property type="project" value="UniProtKB-EC"/>
</dbReference>
<dbReference type="GO" id="GO:0016791">
    <property type="term" value="F:phosphatase activity"/>
    <property type="evidence" value="ECO:0007669"/>
    <property type="project" value="TreeGrafter"/>
</dbReference>
<evidence type="ECO:0000313" key="3">
    <source>
        <dbReference type="Proteomes" id="UP000237968"/>
    </source>
</evidence>
<sequence length="279" mass="31165">MQSSEANSKLVGPFDLLGDVHGMIRTLDAMLERLGYTKSGTRWQQAEGRRLISLGDLIDRGPDPLACVERVAALAADGCAHMVLGNHELNALHYVEGLREHSEKNRAQFATTLVQIEADPARWDRARAFIESQSTHLLLDEGRLRVVHACWDPGGIAQLPERLDRPDLLEASAPGGELEAAFELCIKGPERRCPRYRDFGGHWRETRRVPWWNSYPADAPRVVFGHYWFPWPEHTPTAPAWTGPGANAACLDFRSGRGGPLVALRYPEGEFVSVDNRDI</sequence>
<dbReference type="Gene3D" id="3.60.21.10">
    <property type="match status" value="1"/>
</dbReference>
<dbReference type="Pfam" id="PF00149">
    <property type="entry name" value="Metallophos"/>
    <property type="match status" value="1"/>
</dbReference>
<dbReference type="PANTHER" id="PTHR42850:SF7">
    <property type="entry name" value="BIS(5'-NUCLEOSYL)-TETRAPHOSPHATASE PRPE [ASYMMETRICAL]"/>
    <property type="match status" value="1"/>
</dbReference>
<dbReference type="AlphaFoldDB" id="A0A2S9XCB6"/>
<evidence type="ECO:0000259" key="1">
    <source>
        <dbReference type="Pfam" id="PF00149"/>
    </source>
</evidence>
<comment type="caution">
    <text evidence="2">The sequence shown here is derived from an EMBL/GenBank/DDBJ whole genome shotgun (WGS) entry which is preliminary data.</text>
</comment>
<proteinExistence type="predicted"/>
<dbReference type="EMBL" id="PVNK01000279">
    <property type="protein sequence ID" value="PRP90497.1"/>
    <property type="molecule type" value="Genomic_DNA"/>
</dbReference>
<name>A0A2S9XCB6_9BACT</name>
<dbReference type="GO" id="GO:0005737">
    <property type="term" value="C:cytoplasm"/>
    <property type="evidence" value="ECO:0007669"/>
    <property type="project" value="TreeGrafter"/>
</dbReference>
<dbReference type="RefSeq" id="WP_106395582.1">
    <property type="nucleotide sequence ID" value="NZ_PVNK01000279.1"/>
</dbReference>